<feature type="binding site" evidence="9">
    <location>
        <position position="208"/>
    </location>
    <ligand>
        <name>Zn(2+)</name>
        <dbReference type="ChEBI" id="CHEBI:29105"/>
        <note>catalytic</note>
    </ligand>
</feature>
<evidence type="ECO:0000256" key="2">
    <source>
        <dbReference type="ARBA" id="ARBA00022670"/>
    </source>
</evidence>
<keyword evidence="3 9" id="KW-0479">Metal-binding</keyword>
<dbReference type="InterPro" id="IPR009045">
    <property type="entry name" value="Zn_M74/Hedgehog-like"/>
</dbReference>
<organism evidence="11 12">
    <name type="scientific">Roseofilum reptotaenium AO1-A</name>
    <dbReference type="NCBI Taxonomy" id="1925591"/>
    <lineage>
        <taxon>Bacteria</taxon>
        <taxon>Bacillati</taxon>
        <taxon>Cyanobacteriota</taxon>
        <taxon>Cyanophyceae</taxon>
        <taxon>Desertifilales</taxon>
        <taxon>Desertifilaceae</taxon>
        <taxon>Roseofilum</taxon>
    </lineage>
</organism>
<dbReference type="GO" id="GO:0008270">
    <property type="term" value="F:zinc ion binding"/>
    <property type="evidence" value="ECO:0007669"/>
    <property type="project" value="UniProtKB-UniRule"/>
</dbReference>
<keyword evidence="5 9" id="KW-0862">Zinc</keyword>
<dbReference type="STRING" id="1925591.BI308_17065"/>
<dbReference type="InterPro" id="IPR000755">
    <property type="entry name" value="A_A_dipeptidase"/>
</dbReference>
<sequence>MVLKPYQQIRIEDHQEPLVPIPLESFAVATPHPYEKLGAPYGDKSPYWLRKTVSDRLWMAQKQLQSHHPGWKIHIFDAYRPIAVQEFMVEYSLIQLAENQGFNPETLTPEQRQTLLEKVYQFWAAPSLDPATPPPHSTGAAVDVTLVDQTGMPLNMGSPIDEISPRSFPDHYAQGKTPDEQSYHKHRQLLNRIMEFAGFKRHPREWWHFSHGDQLWVWLKVQEGSWHHQEAIAHYGKAL</sequence>
<evidence type="ECO:0000256" key="3">
    <source>
        <dbReference type="ARBA" id="ARBA00022723"/>
    </source>
</evidence>
<evidence type="ECO:0000256" key="9">
    <source>
        <dbReference type="HAMAP-Rule" id="MF_01924"/>
    </source>
</evidence>
<comment type="caution">
    <text evidence="11">The sequence shown here is derived from an EMBL/GenBank/DDBJ whole genome shotgun (WGS) entry which is preliminary data.</text>
</comment>
<feature type="site" description="Transition state stabilizer" evidence="9">
    <location>
        <position position="80"/>
    </location>
</feature>
<evidence type="ECO:0000313" key="11">
    <source>
        <dbReference type="EMBL" id="OJJ24394.1"/>
    </source>
</evidence>
<reference evidence="11" key="1">
    <citation type="submission" date="2016-10" db="EMBL/GenBank/DDBJ databases">
        <title>CRISPR-Cas defence system in Roseofilum reptotaenium: evidence of a bacteriophage-cyanobacterium arms race in the coral black band disease.</title>
        <authorList>
            <person name="Buerger P."/>
            <person name="Wood-Charlson E.M."/>
            <person name="Weynberg K.D."/>
            <person name="Willis B."/>
            <person name="Van Oppen M.J."/>
        </authorList>
    </citation>
    <scope>NUCLEOTIDE SEQUENCE [LARGE SCALE GENOMIC DNA]</scope>
    <source>
        <strain evidence="11">AO1-A</strain>
    </source>
</reference>
<keyword evidence="6 9" id="KW-0224">Dipeptidase</keyword>
<gene>
    <name evidence="11" type="ORF">BI308_17065</name>
</gene>
<keyword evidence="2 9" id="KW-0645">Protease</keyword>
<name>A0A1L9QP07_9CYAN</name>
<keyword evidence="8 10" id="KW-0961">Cell wall biogenesis/degradation</keyword>
<dbReference type="GO" id="GO:0160237">
    <property type="term" value="F:D-Ala-D-Ala dipeptidase activity"/>
    <property type="evidence" value="ECO:0007669"/>
    <property type="project" value="UniProtKB-EC"/>
</dbReference>
<dbReference type="Proteomes" id="UP000183940">
    <property type="component" value="Unassembled WGS sequence"/>
</dbReference>
<dbReference type="EMBL" id="MLAW01000032">
    <property type="protein sequence ID" value="OJJ24394.1"/>
    <property type="molecule type" value="Genomic_DNA"/>
</dbReference>
<dbReference type="GO" id="GO:0071555">
    <property type="term" value="P:cell wall organization"/>
    <property type="evidence" value="ECO:0007669"/>
    <property type="project" value="UniProtKB-KW"/>
</dbReference>
<protein>
    <recommendedName>
        <fullName evidence="9 10">D-alanyl-D-alanine dipeptidase</fullName>
        <shortName evidence="9 10">D-Ala-D-Ala dipeptidase</shortName>
        <ecNumber evidence="9 10">3.4.13.22</ecNumber>
    </recommendedName>
</protein>
<keyword evidence="12" id="KW-1185">Reference proteome</keyword>
<dbReference type="GO" id="GO:0006508">
    <property type="term" value="P:proteolysis"/>
    <property type="evidence" value="ECO:0007669"/>
    <property type="project" value="UniProtKB-KW"/>
</dbReference>
<proteinExistence type="inferred from homology"/>
<dbReference type="GO" id="GO:0008237">
    <property type="term" value="F:metallopeptidase activity"/>
    <property type="evidence" value="ECO:0007669"/>
    <property type="project" value="UniProtKB-KW"/>
</dbReference>
<feature type="binding site" evidence="9">
    <location>
        <position position="143"/>
    </location>
    <ligand>
        <name>Zn(2+)</name>
        <dbReference type="ChEBI" id="CHEBI:29105"/>
        <note>catalytic</note>
    </ligand>
</feature>
<keyword evidence="7 9" id="KW-0482">Metalloprotease</keyword>
<dbReference type="Gene3D" id="3.30.1380.10">
    <property type="match status" value="1"/>
</dbReference>
<feature type="active site" description="Proton donor/acceptor" evidence="9">
    <location>
        <position position="205"/>
    </location>
</feature>
<evidence type="ECO:0000256" key="8">
    <source>
        <dbReference type="ARBA" id="ARBA00023316"/>
    </source>
</evidence>
<evidence type="ECO:0000256" key="10">
    <source>
        <dbReference type="PIRNR" id="PIRNR026671"/>
    </source>
</evidence>
<accession>A0A1L9QP07</accession>
<evidence type="ECO:0000256" key="5">
    <source>
        <dbReference type="ARBA" id="ARBA00022833"/>
    </source>
</evidence>
<evidence type="ECO:0000256" key="4">
    <source>
        <dbReference type="ARBA" id="ARBA00022801"/>
    </source>
</evidence>
<comment type="function">
    <text evidence="9 10">Catalyzes hydrolysis of the D-alanyl-D-alanine dipeptide.</text>
</comment>
<dbReference type="HAMAP" id="MF_01924">
    <property type="entry name" value="A_A_dipeptidase"/>
    <property type="match status" value="1"/>
</dbReference>
<dbReference type="PIRSF" id="PIRSF026671">
    <property type="entry name" value="AA_dipeptidase"/>
    <property type="match status" value="1"/>
</dbReference>
<evidence type="ECO:0000313" key="12">
    <source>
        <dbReference type="Proteomes" id="UP000183940"/>
    </source>
</evidence>
<evidence type="ECO:0000256" key="6">
    <source>
        <dbReference type="ARBA" id="ARBA00022997"/>
    </source>
</evidence>
<keyword evidence="4 9" id="KW-0378">Hydrolase</keyword>
<comment type="catalytic activity">
    <reaction evidence="1 9 10">
        <text>D-alanyl-D-alanine + H2O = 2 D-alanine</text>
        <dbReference type="Rhea" id="RHEA:20661"/>
        <dbReference type="ChEBI" id="CHEBI:15377"/>
        <dbReference type="ChEBI" id="CHEBI:57416"/>
        <dbReference type="ChEBI" id="CHEBI:57822"/>
        <dbReference type="EC" id="3.4.13.22"/>
    </reaction>
</comment>
<dbReference type="PANTHER" id="PTHR43126:SF2">
    <property type="entry name" value="D-ALANYL-D-ALANINE DIPEPTIDASE"/>
    <property type="match status" value="1"/>
</dbReference>
<feature type="binding site" evidence="9">
    <location>
        <position position="136"/>
    </location>
    <ligand>
        <name>Zn(2+)</name>
        <dbReference type="ChEBI" id="CHEBI:29105"/>
        <note>catalytic</note>
    </ligand>
</feature>
<dbReference type="AlphaFoldDB" id="A0A1L9QP07"/>
<dbReference type="Pfam" id="PF01427">
    <property type="entry name" value="Peptidase_M15"/>
    <property type="match status" value="1"/>
</dbReference>
<comment type="cofactor">
    <cofactor evidence="9">
        <name>Zn(2+)</name>
        <dbReference type="ChEBI" id="CHEBI:29105"/>
    </cofactor>
    <text evidence="9">Binds 1 zinc ion per subunit.</text>
</comment>
<dbReference type="SUPFAM" id="SSF55166">
    <property type="entry name" value="Hedgehog/DD-peptidase"/>
    <property type="match status" value="1"/>
</dbReference>
<comment type="similarity">
    <text evidence="9 10">Belongs to the peptidase M15D family.</text>
</comment>
<evidence type="ECO:0000256" key="7">
    <source>
        <dbReference type="ARBA" id="ARBA00023049"/>
    </source>
</evidence>
<evidence type="ECO:0000256" key="1">
    <source>
        <dbReference type="ARBA" id="ARBA00001362"/>
    </source>
</evidence>
<dbReference type="PANTHER" id="PTHR43126">
    <property type="entry name" value="D-ALANYL-D-ALANINE DIPEPTIDASE"/>
    <property type="match status" value="1"/>
</dbReference>
<dbReference type="EC" id="3.4.13.22" evidence="9 10"/>